<evidence type="ECO:0000313" key="8">
    <source>
        <dbReference type="EMBL" id="BBB31822.1"/>
    </source>
</evidence>
<dbReference type="InterPro" id="IPR037090">
    <property type="entry name" value="57_glycoside_trans_central"/>
</dbReference>
<dbReference type="AlphaFoldDB" id="A0A7R6PKH6"/>
<proteinExistence type="inferred from homology"/>
<dbReference type="InterPro" id="IPR040042">
    <property type="entry name" value="Branching_enz_MT3115-like"/>
</dbReference>
<dbReference type="Gene3D" id="1.20.1430.10">
    <property type="entry name" value="Families 57/38 glycoside transferase, middle domain"/>
    <property type="match status" value="1"/>
</dbReference>
<feature type="binding site" evidence="4">
    <location>
        <position position="290"/>
    </location>
    <ligand>
        <name>substrate</name>
    </ligand>
</feature>
<organism evidence="8 9">
    <name type="scientific">Thermotomaculum hydrothermale</name>
    <dbReference type="NCBI Taxonomy" id="981385"/>
    <lineage>
        <taxon>Bacteria</taxon>
        <taxon>Pseudomonadati</taxon>
        <taxon>Acidobacteriota</taxon>
        <taxon>Holophagae</taxon>
        <taxon>Thermotomaculales</taxon>
        <taxon>Thermotomaculaceae</taxon>
        <taxon>Thermotomaculum</taxon>
    </lineage>
</organism>
<dbReference type="SUPFAM" id="SSF88713">
    <property type="entry name" value="Glycoside hydrolase/deacetylase"/>
    <property type="match status" value="1"/>
</dbReference>
<dbReference type="InterPro" id="IPR011330">
    <property type="entry name" value="Glyco_hydro/deAcase_b/a-brl"/>
</dbReference>
<feature type="binding site" evidence="4">
    <location>
        <position position="419"/>
    </location>
    <ligand>
        <name>substrate</name>
    </ligand>
</feature>
<keyword evidence="8" id="KW-0808">Transferase</keyword>
<dbReference type="SUPFAM" id="SSF88688">
    <property type="entry name" value="Families 57/38 glycoside transferase middle domain"/>
    <property type="match status" value="1"/>
</dbReference>
<dbReference type="Proteomes" id="UP000595564">
    <property type="component" value="Chromosome"/>
</dbReference>
<dbReference type="Gene3D" id="3.20.110.10">
    <property type="entry name" value="Glycoside hydrolase 38, N terminal domain"/>
    <property type="match status" value="1"/>
</dbReference>
<feature type="binding site" evidence="4">
    <location>
        <position position="273"/>
    </location>
    <ligand>
        <name>substrate</name>
    </ligand>
</feature>
<dbReference type="GO" id="GO:0030979">
    <property type="term" value="P:alpha-glucan biosynthetic process"/>
    <property type="evidence" value="ECO:0007669"/>
    <property type="project" value="InterPro"/>
</dbReference>
<gene>
    <name evidence="8" type="ORF">TTHT_0193</name>
</gene>
<dbReference type="EMBL" id="AP017470">
    <property type="protein sequence ID" value="BBB31822.1"/>
    <property type="molecule type" value="Genomic_DNA"/>
</dbReference>
<protein>
    <submittedName>
        <fullName evidence="8">1,4-alpha-glucan branching enzyme</fullName>
        <ecNumber evidence="8">2.4.1.18</ecNumber>
    </submittedName>
</protein>
<dbReference type="EC" id="2.4.1.18" evidence="8"/>
<evidence type="ECO:0000313" key="9">
    <source>
        <dbReference type="Proteomes" id="UP000595564"/>
    </source>
</evidence>
<comment type="similarity">
    <text evidence="1 5">Belongs to the glycosyl hydrolase 57 family.</text>
</comment>
<sequence length="552" mass="65023">MEKNGNFLFILHSHIPYVLKHGEWPHGEYWLFEATAETYIPLLQMLERFKDKGIKPKITLGLTPVLIEQLKSDYFKEKFNKYLEFKIELLQKDKKEFERKNQNEYTMLALFWEKFYTDIQHLFNITYKKDIINRFKYFLDKGYIEILTSAATHGYLPLLGYDNNVRAQIKAGIDTYVKYFGKKPKGIWMPECAYRPKGLWKNPITKEVFIRKGVDEILVEEGIEYTFIDSPNLENASLFNQYGEKSLNPLGFEYKKTPYIPYKLASGLTLFVRDHITGYQVWSKHYGYPGDPFYLEFHKQKDTSGIKYWRITGANLDLAFKEIYSPDKAKERVNENAMHFAELITQILKKFKSETGLNGVLVAPFDAELFGHWWFEGPKWLEKVIENLKKIDGVEPATGIDILKNSPKTETITLKEGSWGENNDHSVWFNENTKWTWEKLYNTEKNFLAFLKKHKRKALLEKTLNKILKEAAKSLIIAEASDWQFLIHTQSGVDYVEERFNKHIGEVEKLISIAKNYLHQNTLSDEEKAFIEKVSRENIVFNNICLEWYLED</sequence>
<dbReference type="Pfam" id="PF03065">
    <property type="entry name" value="Glyco_hydro_57"/>
    <property type="match status" value="1"/>
</dbReference>
<keyword evidence="8" id="KW-0328">Glycosyltransferase</keyword>
<evidence type="ECO:0000256" key="5">
    <source>
        <dbReference type="RuleBase" id="RU361196"/>
    </source>
</evidence>
<feature type="active site" description="Proton donor" evidence="3">
    <location>
        <position position="366"/>
    </location>
</feature>
<dbReference type="PANTHER" id="PTHR41695:SF1">
    <property type="entry name" value="1,4-ALPHA-GLUCAN BRANCHING ENZYME TK1436"/>
    <property type="match status" value="1"/>
</dbReference>
<dbReference type="InterPro" id="IPR028995">
    <property type="entry name" value="Glyco_hydro_57/38_cen_sf"/>
</dbReference>
<feature type="domain" description="1,4-alpha-glucan branching enzyme C-terminal" evidence="7">
    <location>
        <begin position="441"/>
        <end position="549"/>
    </location>
</feature>
<dbReference type="GO" id="GO:0003844">
    <property type="term" value="F:1,4-alpha-glucan branching enzyme activity"/>
    <property type="evidence" value="ECO:0007669"/>
    <property type="project" value="UniProtKB-EC"/>
</dbReference>
<reference evidence="8 9" key="1">
    <citation type="journal article" date="2012" name="Extremophiles">
        <title>Thermotomaculum hydrothermale gen. nov., sp. nov., a novel heterotrophic thermophile within the phylum Acidobacteria from a deep-sea hydrothermal vent chimney in the Southern Okinawa Trough.</title>
        <authorList>
            <person name="Izumi H."/>
            <person name="Nunoura T."/>
            <person name="Miyazaki M."/>
            <person name="Mino S."/>
            <person name="Toki T."/>
            <person name="Takai K."/>
            <person name="Sako Y."/>
            <person name="Sawabe T."/>
            <person name="Nakagawa S."/>
        </authorList>
    </citation>
    <scope>NUCLEOTIDE SEQUENCE [LARGE SCALE GENOMIC DNA]</scope>
    <source>
        <strain evidence="8 9">AC55</strain>
    </source>
</reference>
<evidence type="ECO:0000259" key="6">
    <source>
        <dbReference type="Pfam" id="PF03065"/>
    </source>
</evidence>
<evidence type="ECO:0000256" key="2">
    <source>
        <dbReference type="ARBA" id="ARBA00023277"/>
    </source>
</evidence>
<dbReference type="InterPro" id="IPR004300">
    <property type="entry name" value="Glyco_hydro_57_N"/>
</dbReference>
<dbReference type="InterPro" id="IPR015293">
    <property type="entry name" value="BE_C"/>
</dbReference>
<evidence type="ECO:0000256" key="3">
    <source>
        <dbReference type="PIRSR" id="PIRSR640042-1"/>
    </source>
</evidence>
<keyword evidence="9" id="KW-1185">Reference proteome</keyword>
<evidence type="ECO:0000256" key="4">
    <source>
        <dbReference type="PIRSR" id="PIRSR640042-2"/>
    </source>
</evidence>
<evidence type="ECO:0000259" key="7">
    <source>
        <dbReference type="Pfam" id="PF09210"/>
    </source>
</evidence>
<dbReference type="InterPro" id="IPR027291">
    <property type="entry name" value="Glyco_hydro_38_N_sf"/>
</dbReference>
<evidence type="ECO:0000256" key="1">
    <source>
        <dbReference type="ARBA" id="ARBA00006821"/>
    </source>
</evidence>
<dbReference type="PANTHER" id="PTHR41695">
    <property type="entry name" value="1,4-ALPHA-GLUCAN BRANCHING ENZYME RV3031-RELATED"/>
    <property type="match status" value="1"/>
</dbReference>
<feature type="active site" description="Nucleophile" evidence="3">
    <location>
        <position position="191"/>
    </location>
</feature>
<feature type="domain" description="Glycoside hydrolase family 57 N-terminal" evidence="6">
    <location>
        <begin position="9"/>
        <end position="412"/>
    </location>
</feature>
<feature type="binding site" evidence="4">
    <location>
        <position position="482"/>
    </location>
    <ligand>
        <name>substrate</name>
    </ligand>
</feature>
<accession>A0A7R6PKH6</accession>
<keyword evidence="2 5" id="KW-0119">Carbohydrate metabolism</keyword>
<dbReference type="GO" id="GO:0005576">
    <property type="term" value="C:extracellular region"/>
    <property type="evidence" value="ECO:0007669"/>
    <property type="project" value="TreeGrafter"/>
</dbReference>
<dbReference type="RefSeq" id="WP_201328155.1">
    <property type="nucleotide sequence ID" value="NZ_AP017470.1"/>
</dbReference>
<name>A0A7R6PKH6_9BACT</name>
<dbReference type="Pfam" id="PF09210">
    <property type="entry name" value="BE_C"/>
    <property type="match status" value="1"/>
</dbReference>
<dbReference type="KEGG" id="thyd:TTHT_0193"/>